<accession>A0A174DSQ8</accession>
<feature type="region of interest" description="Disordered" evidence="5">
    <location>
        <begin position="182"/>
        <end position="210"/>
    </location>
</feature>
<comment type="similarity">
    <text evidence="1">Belongs to the peptidase C40 family.</text>
</comment>
<name>A0A174DSQ8_9CLOT</name>
<dbReference type="GO" id="GO:0006508">
    <property type="term" value="P:proteolysis"/>
    <property type="evidence" value="ECO:0007669"/>
    <property type="project" value="UniProtKB-KW"/>
</dbReference>
<feature type="domain" description="SH3b" evidence="7">
    <location>
        <begin position="217"/>
        <end position="279"/>
    </location>
</feature>
<feature type="domain" description="NlpC/P60" evidence="8">
    <location>
        <begin position="389"/>
        <end position="537"/>
    </location>
</feature>
<dbReference type="Gene3D" id="3.90.1720.10">
    <property type="entry name" value="endopeptidase domain like (from Nostoc punctiforme)"/>
    <property type="match status" value="1"/>
</dbReference>
<dbReference type="SUPFAM" id="SSF54001">
    <property type="entry name" value="Cysteine proteinases"/>
    <property type="match status" value="1"/>
</dbReference>
<dbReference type="RefSeq" id="WP_052330602.1">
    <property type="nucleotide sequence ID" value="NZ_CYZV01000019.1"/>
</dbReference>
<evidence type="ECO:0000259" key="8">
    <source>
        <dbReference type="PROSITE" id="PS51935"/>
    </source>
</evidence>
<feature type="domain" description="SH3b" evidence="7">
    <location>
        <begin position="47"/>
        <end position="110"/>
    </location>
</feature>
<feature type="domain" description="SH3b" evidence="7">
    <location>
        <begin position="117"/>
        <end position="180"/>
    </location>
</feature>
<feature type="domain" description="SH3b" evidence="7">
    <location>
        <begin position="307"/>
        <end position="370"/>
    </location>
</feature>
<dbReference type="GO" id="GO:0008234">
    <property type="term" value="F:cysteine-type peptidase activity"/>
    <property type="evidence" value="ECO:0007669"/>
    <property type="project" value="UniProtKB-KW"/>
</dbReference>
<keyword evidence="3 9" id="KW-0378">Hydrolase</keyword>
<dbReference type="PANTHER" id="PTHR34408:SF1">
    <property type="entry name" value="GLYCOSYL HYDROLASE FAMILY 19 DOMAIN-CONTAINING PROTEIN HI_1415"/>
    <property type="match status" value="1"/>
</dbReference>
<dbReference type="PROSITE" id="PS51781">
    <property type="entry name" value="SH3B"/>
    <property type="match status" value="4"/>
</dbReference>
<dbReference type="Gene3D" id="2.30.30.40">
    <property type="entry name" value="SH3 Domains"/>
    <property type="match status" value="4"/>
</dbReference>
<evidence type="ECO:0000313" key="9">
    <source>
        <dbReference type="EMBL" id="CUO28267.1"/>
    </source>
</evidence>
<protein>
    <submittedName>
        <fullName evidence="9">NlpC/P60 family protein</fullName>
        <ecNumber evidence="9">3.4.-.-</ecNumber>
    </submittedName>
</protein>
<dbReference type="Pfam" id="PF08239">
    <property type="entry name" value="SH3_3"/>
    <property type="match status" value="4"/>
</dbReference>
<evidence type="ECO:0000256" key="1">
    <source>
        <dbReference type="ARBA" id="ARBA00007074"/>
    </source>
</evidence>
<keyword evidence="2" id="KW-0645">Protease</keyword>
<dbReference type="EMBL" id="CYZV01000019">
    <property type="protein sequence ID" value="CUO28267.1"/>
    <property type="molecule type" value="Genomic_DNA"/>
</dbReference>
<reference evidence="9 10" key="1">
    <citation type="submission" date="2015-09" db="EMBL/GenBank/DDBJ databases">
        <authorList>
            <consortium name="Pathogen Informatics"/>
        </authorList>
    </citation>
    <scope>NUCLEOTIDE SEQUENCE [LARGE SCALE GENOMIC DNA]</scope>
    <source>
        <strain evidence="9 10">2789STDY5834855</strain>
    </source>
</reference>
<dbReference type="InterPro" id="IPR000064">
    <property type="entry name" value="NLP_P60_dom"/>
</dbReference>
<organism evidence="9 10">
    <name type="scientific">Clostridium disporicum</name>
    <dbReference type="NCBI Taxonomy" id="84024"/>
    <lineage>
        <taxon>Bacteria</taxon>
        <taxon>Bacillati</taxon>
        <taxon>Bacillota</taxon>
        <taxon>Clostridia</taxon>
        <taxon>Eubacteriales</taxon>
        <taxon>Clostridiaceae</taxon>
        <taxon>Clostridium</taxon>
    </lineage>
</organism>
<sequence>MKNRMQKKKLKKIIAVSGVVGAMLSAKTIPVNATTVNNSGVAVASVSKGQVVNVTSTLRVRSAANTNSTVLGTLRNGATFDIISKSGSWYEIKYNGGSGFVHGDYVKEITESSTVSSTGKVVNVTSNLRVRSGASTSASVLGYITNNTSVSIVGVEGSWYKIKYNSGYGYVHKDYILVDGSSNNTTNGSTNNNSTNNGNNASNESNNSSENVINKTGYVYNVSSGGLNVRSAASTSSTILGTLYSGNSVNIIGESGSWYKITYNSSTAYVHKDYITENKPSSGSDNNSTSNGSVSNGNSSSSEAMNETGVVVNVSSNLRVRKEASSNSLVLGYLLNNQTVTITGKEGNWYKINFNGSTGYVSADYVKITTGTTNNGGNTGSTGSTESVSSSYEIVLEALKSQIGSPYAYGAAGELVTRASIDSLKGRFPSYAAQGKYDALEQYVDSGLRAFDCSGLMQWAFAKANINIGRSTYDQINAGVEVSINNIQPGDLLFDSNLGHVAMYIGNGQWIESPNTGKTVRITDVRWDSATRARRVL</sequence>
<dbReference type="AlphaFoldDB" id="A0A174DSQ8"/>
<evidence type="ECO:0000313" key="10">
    <source>
        <dbReference type="Proteomes" id="UP000095558"/>
    </source>
</evidence>
<dbReference type="GeneID" id="83010946"/>
<gene>
    <name evidence="9" type="primary">ripB</name>
    <name evidence="9" type="ORF">ERS852470_01901</name>
</gene>
<evidence type="ECO:0000256" key="4">
    <source>
        <dbReference type="ARBA" id="ARBA00022807"/>
    </source>
</evidence>
<dbReference type="InterPro" id="IPR038765">
    <property type="entry name" value="Papain-like_cys_pep_sf"/>
</dbReference>
<dbReference type="EC" id="3.4.-.-" evidence="9"/>
<dbReference type="Pfam" id="PF00877">
    <property type="entry name" value="NLPC_P60"/>
    <property type="match status" value="1"/>
</dbReference>
<feature type="signal peptide" evidence="6">
    <location>
        <begin position="1"/>
        <end position="33"/>
    </location>
</feature>
<proteinExistence type="inferred from homology"/>
<keyword evidence="6" id="KW-0732">Signal</keyword>
<feature type="compositionally biased region" description="Low complexity" evidence="5">
    <location>
        <begin position="281"/>
        <end position="302"/>
    </location>
</feature>
<dbReference type="OrthoDB" id="9808890at2"/>
<dbReference type="SMART" id="SM00287">
    <property type="entry name" value="SH3b"/>
    <property type="match status" value="4"/>
</dbReference>
<feature type="region of interest" description="Disordered" evidence="5">
    <location>
        <begin position="279"/>
        <end position="305"/>
    </location>
</feature>
<dbReference type="InterPro" id="IPR003646">
    <property type="entry name" value="SH3-like_bac-type"/>
</dbReference>
<evidence type="ECO:0000256" key="5">
    <source>
        <dbReference type="SAM" id="MobiDB-lite"/>
    </source>
</evidence>
<dbReference type="PANTHER" id="PTHR34408">
    <property type="entry name" value="FAMILY PROTEIN, PUTATIVE-RELATED"/>
    <property type="match status" value="1"/>
</dbReference>
<dbReference type="InterPro" id="IPR052354">
    <property type="entry name" value="Cell_Wall_Dynamics_Protein"/>
</dbReference>
<dbReference type="Proteomes" id="UP000095558">
    <property type="component" value="Unassembled WGS sequence"/>
</dbReference>
<evidence type="ECO:0000256" key="6">
    <source>
        <dbReference type="SAM" id="SignalP"/>
    </source>
</evidence>
<keyword evidence="4" id="KW-0788">Thiol protease</keyword>
<dbReference type="PROSITE" id="PS51935">
    <property type="entry name" value="NLPC_P60"/>
    <property type="match status" value="1"/>
</dbReference>
<feature type="chain" id="PRO_5008020196" evidence="6">
    <location>
        <begin position="34"/>
        <end position="537"/>
    </location>
</feature>
<evidence type="ECO:0000256" key="3">
    <source>
        <dbReference type="ARBA" id="ARBA00022801"/>
    </source>
</evidence>
<evidence type="ECO:0000259" key="7">
    <source>
        <dbReference type="PROSITE" id="PS51781"/>
    </source>
</evidence>
<evidence type="ECO:0000256" key="2">
    <source>
        <dbReference type="ARBA" id="ARBA00022670"/>
    </source>
</evidence>